<organism evidence="4 5">
    <name type="scientific">Thioalkalicoccus limnaeus</name>
    <dbReference type="NCBI Taxonomy" id="120681"/>
    <lineage>
        <taxon>Bacteria</taxon>
        <taxon>Pseudomonadati</taxon>
        <taxon>Pseudomonadota</taxon>
        <taxon>Gammaproteobacteria</taxon>
        <taxon>Chromatiales</taxon>
        <taxon>Chromatiaceae</taxon>
        <taxon>Thioalkalicoccus</taxon>
    </lineage>
</organism>
<evidence type="ECO:0000313" key="4">
    <source>
        <dbReference type="EMBL" id="MEY6432424.1"/>
    </source>
</evidence>
<reference evidence="4 5" key="1">
    <citation type="submission" date="2024-05" db="EMBL/GenBank/DDBJ databases">
        <title>Genome Sequence and Characterization of the New Strain Purple Sulfur Bacterium of Genus Thioalkalicoccus.</title>
        <authorList>
            <person name="Bryantseva I.A."/>
            <person name="Kyndt J.A."/>
            <person name="Imhoff J.F."/>
        </authorList>
    </citation>
    <scope>NUCLEOTIDE SEQUENCE [LARGE SCALE GENOMIC DNA]</scope>
    <source>
        <strain evidence="4 5">Um2</strain>
    </source>
</reference>
<feature type="domain" description="FAD-binding PCMH-type" evidence="3">
    <location>
        <begin position="1"/>
        <end position="171"/>
    </location>
</feature>
<protein>
    <submittedName>
        <fullName evidence="4">Glycolate oxidase subunit GlcE</fullName>
        <ecNumber evidence="4">1.1.99.14</ecNumber>
    </submittedName>
</protein>
<dbReference type="InterPro" id="IPR016164">
    <property type="entry name" value="FAD-linked_Oxase-like_C"/>
</dbReference>
<name>A0ABV4BEK6_9GAMM</name>
<evidence type="ECO:0000313" key="5">
    <source>
        <dbReference type="Proteomes" id="UP001564408"/>
    </source>
</evidence>
<sequence>MNQDRTQDLQAQVRAAARDARALAIRGGGTKTFLGQAAAGEPIALAEHAGVLRYQPEELVLTARAGTPLTEIESALAERGQMLAFEPPHFGPGATLGGTIACGLSGPARAAAGSARDFVLGVRLLNGRGDDLRFGGEVMKNVAGYDLSRLMVGAFGTLGLLLEISLKVLPRPIATRTLVQEHGVENALERMAHWAGQPLPISATCHDGERLFVRLSGAERGVAAAAERIGGDALDDGDAEHLWRDGLREHGHPFFQGDAPLWRLSVPPAAPPLGFPGPQLIEWGGAQRWLRSDAPAAEIRAAASAGGGHATLFRGPRGDETVFHPLPPALHALHRRLKAAFDTAGILNPGRLYPDL</sequence>
<proteinExistence type="predicted"/>
<dbReference type="Gene3D" id="3.30.465.10">
    <property type="match status" value="1"/>
</dbReference>
<dbReference type="RefSeq" id="WP_369666811.1">
    <property type="nucleotide sequence ID" value="NZ_JBDKXB010000008.1"/>
</dbReference>
<dbReference type="EC" id="1.1.99.14" evidence="4"/>
<evidence type="ECO:0000259" key="3">
    <source>
        <dbReference type="PROSITE" id="PS51387"/>
    </source>
</evidence>
<keyword evidence="5" id="KW-1185">Reference proteome</keyword>
<dbReference type="Proteomes" id="UP001564408">
    <property type="component" value="Unassembled WGS sequence"/>
</dbReference>
<evidence type="ECO:0000256" key="2">
    <source>
        <dbReference type="ARBA" id="ARBA00022827"/>
    </source>
</evidence>
<dbReference type="InterPro" id="IPR016169">
    <property type="entry name" value="FAD-bd_PCMH_sub2"/>
</dbReference>
<keyword evidence="4" id="KW-0560">Oxidoreductase</keyword>
<dbReference type="EMBL" id="JBDKXB010000008">
    <property type="protein sequence ID" value="MEY6432424.1"/>
    <property type="molecule type" value="Genomic_DNA"/>
</dbReference>
<dbReference type="PANTHER" id="PTHR11748:SF103">
    <property type="entry name" value="GLYCOLATE OXIDASE SUBUNIT GLCE"/>
    <property type="match status" value="1"/>
</dbReference>
<gene>
    <name evidence="4" type="primary">glcE</name>
    <name evidence="4" type="ORF">ABC977_08415</name>
</gene>
<dbReference type="SUPFAM" id="SSF55103">
    <property type="entry name" value="FAD-linked oxidases, C-terminal domain"/>
    <property type="match status" value="1"/>
</dbReference>
<accession>A0ABV4BEK6</accession>
<dbReference type="InterPro" id="IPR036318">
    <property type="entry name" value="FAD-bd_PCMH-like_sf"/>
</dbReference>
<dbReference type="GO" id="GO:0019154">
    <property type="term" value="F:glycolate dehydrogenase activity"/>
    <property type="evidence" value="ECO:0007669"/>
    <property type="project" value="UniProtKB-EC"/>
</dbReference>
<evidence type="ECO:0000256" key="1">
    <source>
        <dbReference type="ARBA" id="ARBA00022630"/>
    </source>
</evidence>
<keyword evidence="1" id="KW-0285">Flavoprotein</keyword>
<dbReference type="InterPro" id="IPR016166">
    <property type="entry name" value="FAD-bd_PCMH"/>
</dbReference>
<dbReference type="Pfam" id="PF01565">
    <property type="entry name" value="FAD_binding_4"/>
    <property type="match status" value="1"/>
</dbReference>
<keyword evidence="2" id="KW-0274">FAD</keyword>
<dbReference type="PROSITE" id="PS51387">
    <property type="entry name" value="FAD_PCMH"/>
    <property type="match status" value="1"/>
</dbReference>
<dbReference type="PANTHER" id="PTHR11748">
    <property type="entry name" value="D-LACTATE DEHYDROGENASE"/>
    <property type="match status" value="1"/>
</dbReference>
<dbReference type="NCBIfam" id="NF008439">
    <property type="entry name" value="PRK11282.1"/>
    <property type="match status" value="1"/>
</dbReference>
<comment type="caution">
    <text evidence="4">The sequence shown here is derived from an EMBL/GenBank/DDBJ whole genome shotgun (WGS) entry which is preliminary data.</text>
</comment>
<dbReference type="InterPro" id="IPR006094">
    <property type="entry name" value="Oxid_FAD_bind_N"/>
</dbReference>
<dbReference type="SUPFAM" id="SSF56176">
    <property type="entry name" value="FAD-binding/transporter-associated domain-like"/>
    <property type="match status" value="1"/>
</dbReference>